<name>A0A383EC16_9ZZZZ</name>
<protein>
    <submittedName>
        <fullName evidence="2">Uncharacterized protein</fullName>
    </submittedName>
</protein>
<sequence length="100" mass="11430">MELTDLKFQPGVDKQDSPYAAGDDRRYIDSDFVRFHYGKPERWNGWDYLPNPNTTIVGVVRDTHAWLSLDGTRHLALGTDRKLYVFVGGVFNDITPIRSG</sequence>
<dbReference type="EMBL" id="UINC01224355">
    <property type="protein sequence ID" value="SVE53943.1"/>
    <property type="molecule type" value="Genomic_DNA"/>
</dbReference>
<feature type="region of interest" description="Disordered" evidence="1">
    <location>
        <begin position="1"/>
        <end position="20"/>
    </location>
</feature>
<dbReference type="AlphaFoldDB" id="A0A383EC16"/>
<gene>
    <name evidence="2" type="ORF">METZ01_LOCUS506797</name>
</gene>
<reference evidence="2" key="1">
    <citation type="submission" date="2018-05" db="EMBL/GenBank/DDBJ databases">
        <authorList>
            <person name="Lanie J.A."/>
            <person name="Ng W.-L."/>
            <person name="Kazmierczak K.M."/>
            <person name="Andrzejewski T.M."/>
            <person name="Davidsen T.M."/>
            <person name="Wayne K.J."/>
            <person name="Tettelin H."/>
            <person name="Glass J.I."/>
            <person name="Rusch D."/>
            <person name="Podicherti R."/>
            <person name="Tsui H.-C.T."/>
            <person name="Winkler M.E."/>
        </authorList>
    </citation>
    <scope>NUCLEOTIDE SEQUENCE</scope>
</reference>
<feature type="non-terminal residue" evidence="2">
    <location>
        <position position="100"/>
    </location>
</feature>
<evidence type="ECO:0000256" key="1">
    <source>
        <dbReference type="SAM" id="MobiDB-lite"/>
    </source>
</evidence>
<evidence type="ECO:0000313" key="2">
    <source>
        <dbReference type="EMBL" id="SVE53943.1"/>
    </source>
</evidence>
<proteinExistence type="predicted"/>
<organism evidence="2">
    <name type="scientific">marine metagenome</name>
    <dbReference type="NCBI Taxonomy" id="408172"/>
    <lineage>
        <taxon>unclassified sequences</taxon>
        <taxon>metagenomes</taxon>
        <taxon>ecological metagenomes</taxon>
    </lineage>
</organism>
<accession>A0A383EC16</accession>